<gene>
    <name evidence="1" type="ORF">ElyMa_001151200</name>
</gene>
<protein>
    <submittedName>
        <fullName evidence="1">Uncharacterized protein</fullName>
    </submittedName>
</protein>
<dbReference type="EMBL" id="BMAT01002279">
    <property type="protein sequence ID" value="GFS03491.1"/>
    <property type="molecule type" value="Genomic_DNA"/>
</dbReference>
<comment type="caution">
    <text evidence="1">The sequence shown here is derived from an EMBL/GenBank/DDBJ whole genome shotgun (WGS) entry which is preliminary data.</text>
</comment>
<accession>A0AAV4I3C1</accession>
<evidence type="ECO:0000313" key="2">
    <source>
        <dbReference type="Proteomes" id="UP000762676"/>
    </source>
</evidence>
<name>A0AAV4I3C1_9GAST</name>
<evidence type="ECO:0000313" key="1">
    <source>
        <dbReference type="EMBL" id="GFS03491.1"/>
    </source>
</evidence>
<organism evidence="1 2">
    <name type="scientific">Elysia marginata</name>
    <dbReference type="NCBI Taxonomy" id="1093978"/>
    <lineage>
        <taxon>Eukaryota</taxon>
        <taxon>Metazoa</taxon>
        <taxon>Spiralia</taxon>
        <taxon>Lophotrochozoa</taxon>
        <taxon>Mollusca</taxon>
        <taxon>Gastropoda</taxon>
        <taxon>Heterobranchia</taxon>
        <taxon>Euthyneura</taxon>
        <taxon>Panpulmonata</taxon>
        <taxon>Sacoglossa</taxon>
        <taxon>Placobranchoidea</taxon>
        <taxon>Plakobranchidae</taxon>
        <taxon>Elysia</taxon>
    </lineage>
</organism>
<reference evidence="1 2" key="1">
    <citation type="journal article" date="2021" name="Elife">
        <title>Chloroplast acquisition without the gene transfer in kleptoplastic sea slugs, Plakobranchus ocellatus.</title>
        <authorList>
            <person name="Maeda T."/>
            <person name="Takahashi S."/>
            <person name="Yoshida T."/>
            <person name="Shimamura S."/>
            <person name="Takaki Y."/>
            <person name="Nagai Y."/>
            <person name="Toyoda A."/>
            <person name="Suzuki Y."/>
            <person name="Arimoto A."/>
            <person name="Ishii H."/>
            <person name="Satoh N."/>
            <person name="Nishiyama T."/>
            <person name="Hasebe M."/>
            <person name="Maruyama T."/>
            <person name="Minagawa J."/>
            <person name="Obokata J."/>
            <person name="Shigenobu S."/>
        </authorList>
    </citation>
    <scope>NUCLEOTIDE SEQUENCE [LARGE SCALE GENOMIC DNA]</scope>
</reference>
<dbReference type="AlphaFoldDB" id="A0AAV4I3C1"/>
<proteinExistence type="predicted"/>
<dbReference type="Proteomes" id="UP000762676">
    <property type="component" value="Unassembled WGS sequence"/>
</dbReference>
<sequence>MPRRRDLVVDARLSNREVLLSAGRRLVFEKGYLHTFLRRTQALKEYPAISSKRSCQCARVMRFMSCSSIRRNRRDLKNLGLLNDYAHLTEEAVEDATPAMPQRRK</sequence>
<keyword evidence="2" id="KW-1185">Reference proteome</keyword>